<keyword evidence="2" id="KW-0010">Activator</keyword>
<dbReference type="InterPro" id="IPR005119">
    <property type="entry name" value="LysR_subst-bd"/>
</dbReference>
<dbReference type="AlphaFoldDB" id="A0A7Y7YKR7"/>
<dbReference type="Pfam" id="PF03466">
    <property type="entry name" value="LysR_substrate"/>
    <property type="match status" value="1"/>
</dbReference>
<dbReference type="RefSeq" id="WP_256346602.1">
    <property type="nucleotide sequence ID" value="NZ_JACAQD010000201.1"/>
</dbReference>
<organism evidence="4 5">
    <name type="scientific">Pseudomonas gingeri</name>
    <dbReference type="NCBI Taxonomy" id="117681"/>
    <lineage>
        <taxon>Bacteria</taxon>
        <taxon>Pseudomonadati</taxon>
        <taxon>Pseudomonadota</taxon>
        <taxon>Gammaproteobacteria</taxon>
        <taxon>Pseudomonadales</taxon>
        <taxon>Pseudomonadaceae</taxon>
        <taxon>Pseudomonas</taxon>
    </lineage>
</organism>
<proteinExistence type="inferred from homology"/>
<dbReference type="GO" id="GO:0003700">
    <property type="term" value="F:DNA-binding transcription factor activity"/>
    <property type="evidence" value="ECO:0007669"/>
    <property type="project" value="TreeGrafter"/>
</dbReference>
<evidence type="ECO:0000256" key="2">
    <source>
        <dbReference type="ARBA" id="ARBA00023159"/>
    </source>
</evidence>
<feature type="domain" description="LysR substrate-binding" evidence="3">
    <location>
        <begin position="1"/>
        <end position="107"/>
    </location>
</feature>
<reference evidence="4 5" key="1">
    <citation type="submission" date="2020-04" db="EMBL/GenBank/DDBJ databases">
        <title>Molecular characterization of pseudomonads from Agaricus bisporus reveal novel blotch 2 pathogens in Western Europe.</title>
        <authorList>
            <person name="Taparia T."/>
            <person name="Krijger M."/>
            <person name="Haynes E."/>
            <person name="Elpinstone J.G."/>
            <person name="Noble R."/>
            <person name="Van Der Wolf J."/>
        </authorList>
    </citation>
    <scope>NUCLEOTIDE SEQUENCE [LARGE SCALE GENOMIC DNA]</scope>
    <source>
        <strain evidence="4 5">IPO3737</strain>
    </source>
</reference>
<evidence type="ECO:0000256" key="1">
    <source>
        <dbReference type="ARBA" id="ARBA00009437"/>
    </source>
</evidence>
<dbReference type="PANTHER" id="PTHR30537">
    <property type="entry name" value="HTH-TYPE TRANSCRIPTIONAL REGULATOR"/>
    <property type="match status" value="1"/>
</dbReference>
<dbReference type="GO" id="GO:0006351">
    <property type="term" value="P:DNA-templated transcription"/>
    <property type="evidence" value="ECO:0007669"/>
    <property type="project" value="TreeGrafter"/>
</dbReference>
<dbReference type="SUPFAM" id="SSF53850">
    <property type="entry name" value="Periplasmic binding protein-like II"/>
    <property type="match status" value="1"/>
</dbReference>
<dbReference type="InterPro" id="IPR058163">
    <property type="entry name" value="LysR-type_TF_proteobact-type"/>
</dbReference>
<name>A0A7Y7YKR7_9PSED</name>
<dbReference type="GO" id="GO:0043565">
    <property type="term" value="F:sequence-specific DNA binding"/>
    <property type="evidence" value="ECO:0007669"/>
    <property type="project" value="TreeGrafter"/>
</dbReference>
<accession>A0A7Y7YKR7</accession>
<comment type="similarity">
    <text evidence="1">Belongs to the LysR transcriptional regulatory family.</text>
</comment>
<comment type="caution">
    <text evidence="4">The sequence shown here is derived from an EMBL/GenBank/DDBJ whole genome shotgun (WGS) entry which is preliminary data.</text>
</comment>
<dbReference type="EMBL" id="JACAQD010000201">
    <property type="protein sequence ID" value="NWC37621.1"/>
    <property type="molecule type" value="Genomic_DNA"/>
</dbReference>
<feature type="non-terminal residue" evidence="4">
    <location>
        <position position="1"/>
    </location>
</feature>
<dbReference type="PANTHER" id="PTHR30537:SF70">
    <property type="entry name" value="HTH-TYPE TRANSCRIPTIONAL ACTIVATOR AMPR"/>
    <property type="match status" value="1"/>
</dbReference>
<evidence type="ECO:0000313" key="5">
    <source>
        <dbReference type="Proteomes" id="UP000520592"/>
    </source>
</evidence>
<evidence type="ECO:0000313" key="4">
    <source>
        <dbReference type="EMBL" id="NWC37621.1"/>
    </source>
</evidence>
<protein>
    <submittedName>
        <fullName evidence="4">LysR family transcriptional regulator</fullName>
    </submittedName>
</protein>
<sequence length="112" mass="12519">PQDLLKHTLLRSYRADEWNLWFQAAGLPADTLVPRSIVFDSSLAMMEAALQGIGVALAPAMMFSRQLESDVIRQPFDIGISTGSYWLTRLQSRAETPAMLAFKGWMCERVSA</sequence>
<dbReference type="Gene3D" id="3.40.190.10">
    <property type="entry name" value="Periplasmic binding protein-like II"/>
    <property type="match status" value="2"/>
</dbReference>
<evidence type="ECO:0000259" key="3">
    <source>
        <dbReference type="Pfam" id="PF03466"/>
    </source>
</evidence>
<gene>
    <name evidence="4" type="ORF">HX876_35365</name>
</gene>
<dbReference type="Proteomes" id="UP000520592">
    <property type="component" value="Unassembled WGS sequence"/>
</dbReference>